<evidence type="ECO:0000256" key="5">
    <source>
        <dbReference type="ARBA" id="ARBA00023136"/>
    </source>
</evidence>
<feature type="transmembrane region" description="Helical" evidence="6">
    <location>
        <begin position="187"/>
        <end position="208"/>
    </location>
</feature>
<accession>A0A2S7KR92</accession>
<name>A0A2S7KR92_9FLAO</name>
<dbReference type="InterPro" id="IPR001123">
    <property type="entry name" value="LeuE-type"/>
</dbReference>
<comment type="subcellular location">
    <subcellularLocation>
        <location evidence="1">Cell membrane</location>
        <topology evidence="1">Multi-pass membrane protein</topology>
    </subcellularLocation>
</comment>
<dbReference type="OrthoDB" id="1161040at2"/>
<organism evidence="7 8">
    <name type="scientific">Aureitalea marina</name>
    <dbReference type="NCBI Taxonomy" id="930804"/>
    <lineage>
        <taxon>Bacteria</taxon>
        <taxon>Pseudomonadati</taxon>
        <taxon>Bacteroidota</taxon>
        <taxon>Flavobacteriia</taxon>
        <taxon>Flavobacteriales</taxon>
        <taxon>Flavobacteriaceae</taxon>
        <taxon>Aureitalea</taxon>
    </lineage>
</organism>
<protein>
    <recommendedName>
        <fullName evidence="9">Lysine transporter LysE</fullName>
    </recommendedName>
</protein>
<keyword evidence="4 6" id="KW-1133">Transmembrane helix</keyword>
<keyword evidence="3 6" id="KW-0812">Transmembrane</keyword>
<reference evidence="7 8" key="1">
    <citation type="submission" date="2016-11" db="EMBL/GenBank/DDBJ databases">
        <title>Trade-off between light-utilization and light-protection in marine flavobacteria.</title>
        <authorList>
            <person name="Kumagai Y."/>
        </authorList>
    </citation>
    <scope>NUCLEOTIDE SEQUENCE [LARGE SCALE GENOMIC DNA]</scope>
    <source>
        <strain evidence="7 8">NBRC 107741</strain>
    </source>
</reference>
<dbReference type="GO" id="GO:0006865">
    <property type="term" value="P:amino acid transport"/>
    <property type="evidence" value="ECO:0007669"/>
    <property type="project" value="InterPro"/>
</dbReference>
<dbReference type="Pfam" id="PF01810">
    <property type="entry name" value="LysE"/>
    <property type="match status" value="1"/>
</dbReference>
<keyword evidence="5 6" id="KW-0472">Membrane</keyword>
<feature type="transmembrane region" description="Helical" evidence="6">
    <location>
        <begin position="114"/>
        <end position="134"/>
    </location>
</feature>
<evidence type="ECO:0000313" key="8">
    <source>
        <dbReference type="Proteomes" id="UP000239800"/>
    </source>
</evidence>
<evidence type="ECO:0000256" key="1">
    <source>
        <dbReference type="ARBA" id="ARBA00004651"/>
    </source>
</evidence>
<dbReference type="Proteomes" id="UP000239800">
    <property type="component" value="Unassembled WGS sequence"/>
</dbReference>
<evidence type="ECO:0000313" key="7">
    <source>
        <dbReference type="EMBL" id="PQB05108.1"/>
    </source>
</evidence>
<proteinExistence type="predicted"/>
<dbReference type="RefSeq" id="WP_104813039.1">
    <property type="nucleotide sequence ID" value="NZ_MQUB01000001.1"/>
</dbReference>
<keyword evidence="2" id="KW-1003">Cell membrane</keyword>
<evidence type="ECO:0000256" key="4">
    <source>
        <dbReference type="ARBA" id="ARBA00022989"/>
    </source>
</evidence>
<evidence type="ECO:0000256" key="2">
    <source>
        <dbReference type="ARBA" id="ARBA00022475"/>
    </source>
</evidence>
<dbReference type="EMBL" id="MQUB01000001">
    <property type="protein sequence ID" value="PQB05108.1"/>
    <property type="molecule type" value="Genomic_DNA"/>
</dbReference>
<keyword evidence="8" id="KW-1185">Reference proteome</keyword>
<gene>
    <name evidence="7" type="ORF">BST85_09555</name>
</gene>
<dbReference type="GO" id="GO:0005886">
    <property type="term" value="C:plasma membrane"/>
    <property type="evidence" value="ECO:0007669"/>
    <property type="project" value="UniProtKB-SubCell"/>
</dbReference>
<feature type="transmembrane region" description="Helical" evidence="6">
    <location>
        <begin position="73"/>
        <end position="93"/>
    </location>
</feature>
<evidence type="ECO:0008006" key="9">
    <source>
        <dbReference type="Google" id="ProtNLM"/>
    </source>
</evidence>
<sequence>MIILFLLIGLILAAVGGAPLGASNIAVVSAATSGNQIRARRLILGAGLGEVALAFLAVCYSSLLAEFFQMNPWVQASFIGLFFLVGIGFLLATRLRHFPKVKTPKLPETALSSGFLLAFLNPPVLLFWILAIGLSSRYLLPISDQSSILVLSLFFLGVMLGKAMILQAYALYGKRIQERGAGDKNKLYRLIGVVLIVLSTLQGLRFFLI</sequence>
<feature type="transmembrane region" description="Helical" evidence="6">
    <location>
        <begin position="146"/>
        <end position="166"/>
    </location>
</feature>
<evidence type="ECO:0000256" key="3">
    <source>
        <dbReference type="ARBA" id="ARBA00022692"/>
    </source>
</evidence>
<comment type="caution">
    <text evidence="7">The sequence shown here is derived from an EMBL/GenBank/DDBJ whole genome shotgun (WGS) entry which is preliminary data.</text>
</comment>
<dbReference type="AlphaFoldDB" id="A0A2S7KR92"/>
<evidence type="ECO:0000256" key="6">
    <source>
        <dbReference type="SAM" id="Phobius"/>
    </source>
</evidence>